<keyword evidence="3" id="KW-0326">Glycosidase</keyword>
<feature type="domain" description="SGNH hydrolase-type esterase" evidence="1">
    <location>
        <begin position="148"/>
        <end position="317"/>
    </location>
</feature>
<dbReference type="InterPro" id="IPR013830">
    <property type="entry name" value="SGNH_hydro"/>
</dbReference>
<dbReference type="CDD" id="cd01831">
    <property type="entry name" value="Endoglucanase_E_like"/>
    <property type="match status" value="1"/>
</dbReference>
<dbReference type="InterPro" id="IPR036514">
    <property type="entry name" value="SGNH_hydro_sf"/>
</dbReference>
<organism evidence="3">
    <name type="scientific">mine drainage metagenome</name>
    <dbReference type="NCBI Taxonomy" id="410659"/>
    <lineage>
        <taxon>unclassified sequences</taxon>
        <taxon>metagenomes</taxon>
        <taxon>ecological metagenomes</taxon>
    </lineage>
</organism>
<sequence length="359" mass="41028">MRKYFFVLFLGLSQFILAQPPVFVSSDNHKIQYEGRIGHTADSAADLSWPGSSVLIRFEGTEVKALLKDETGRNTFNVIIDQKNISKLELNTSKKYYTLASSLPKGIHTIELFKRTEAKWGSTFFYGFSIDGNVKLFQPAEKKLKMEFFGNSITCGYAVEDSTGDSGDAKFENNYLTYASITARHFNAANHNTAVSGIGIMVSWFNFTMPDVYDKLNANNRNVDWDFSEYTPDIVVINLFQNDSWIVTQPNNPEFKRVFGTKAPDEKYIINAYKNFVQNIRKKYSKAKIICVLGAMDITRKDSPWPGYVKQAVAEMNDKKIFTYFFPQCNSTGHPRIKHQQEMADQLINFIEKNNLTKK</sequence>
<dbReference type="SUPFAM" id="SSF52266">
    <property type="entry name" value="SGNH hydrolase"/>
    <property type="match status" value="1"/>
</dbReference>
<proteinExistence type="predicted"/>
<dbReference type="InterPro" id="IPR037461">
    <property type="entry name" value="CtCE2-like_dom"/>
</dbReference>
<dbReference type="PANTHER" id="PTHR37834:SF2">
    <property type="entry name" value="ESTERASE, SGNH HYDROLASE-TYPE"/>
    <property type="match status" value="1"/>
</dbReference>
<dbReference type="Gene3D" id="3.40.50.1110">
    <property type="entry name" value="SGNH hydrolase"/>
    <property type="match status" value="1"/>
</dbReference>
<name>A0A1J5SMN6_9ZZZZ</name>
<comment type="caution">
    <text evidence="3">The sequence shown here is derived from an EMBL/GenBank/DDBJ whole genome shotgun (WGS) entry which is preliminary data.</text>
</comment>
<accession>A0A1J5SMN6</accession>
<dbReference type="GO" id="GO:0052689">
    <property type="term" value="F:carboxylic ester hydrolase activity"/>
    <property type="evidence" value="ECO:0007669"/>
    <property type="project" value="InterPro"/>
</dbReference>
<dbReference type="Gene3D" id="2.60.120.260">
    <property type="entry name" value="Galactose-binding domain-like"/>
    <property type="match status" value="1"/>
</dbReference>
<dbReference type="Pfam" id="PF13472">
    <property type="entry name" value="Lipase_GDSL_2"/>
    <property type="match status" value="1"/>
</dbReference>
<dbReference type="Pfam" id="PF17996">
    <property type="entry name" value="CE2_N"/>
    <property type="match status" value="1"/>
</dbReference>
<dbReference type="PANTHER" id="PTHR37834">
    <property type="entry name" value="GDSL-LIKE LIPASE/ACYLHYDROLASE DOMAIN PROTEIN (AFU_ORTHOLOGUE AFUA_2G00620)"/>
    <property type="match status" value="1"/>
</dbReference>
<dbReference type="InterPro" id="IPR040794">
    <property type="entry name" value="CE2_N"/>
</dbReference>
<evidence type="ECO:0000259" key="2">
    <source>
        <dbReference type="Pfam" id="PF17996"/>
    </source>
</evidence>
<dbReference type="AlphaFoldDB" id="A0A1J5SMN6"/>
<dbReference type="InterPro" id="IPR052762">
    <property type="entry name" value="PCW_deacetylase/CE"/>
</dbReference>
<dbReference type="EMBL" id="MLJW01000050">
    <property type="protein sequence ID" value="OIR05349.1"/>
    <property type="molecule type" value="Genomic_DNA"/>
</dbReference>
<reference evidence="3" key="1">
    <citation type="submission" date="2016-10" db="EMBL/GenBank/DDBJ databases">
        <title>Sequence of Gallionella enrichment culture.</title>
        <authorList>
            <person name="Poehlein A."/>
            <person name="Muehling M."/>
            <person name="Daniel R."/>
        </authorList>
    </citation>
    <scope>NUCLEOTIDE SEQUENCE</scope>
</reference>
<gene>
    <name evidence="3" type="primary">celE_2</name>
    <name evidence="3" type="ORF">GALL_124000</name>
</gene>
<dbReference type="EC" id="3.2.1.4" evidence="3"/>
<feature type="domain" description="Carbohydrate esterase 2 N-terminal" evidence="2">
    <location>
        <begin position="33"/>
        <end position="138"/>
    </location>
</feature>
<keyword evidence="3" id="KW-0378">Hydrolase</keyword>
<dbReference type="GO" id="GO:0008810">
    <property type="term" value="F:cellulase activity"/>
    <property type="evidence" value="ECO:0007669"/>
    <property type="project" value="UniProtKB-EC"/>
</dbReference>
<evidence type="ECO:0000259" key="1">
    <source>
        <dbReference type="Pfam" id="PF13472"/>
    </source>
</evidence>
<protein>
    <submittedName>
        <fullName evidence="3">Endoglucanase E</fullName>
        <ecNumber evidence="3">3.2.1.4</ecNumber>
    </submittedName>
</protein>
<evidence type="ECO:0000313" key="3">
    <source>
        <dbReference type="EMBL" id="OIR05349.1"/>
    </source>
</evidence>